<dbReference type="CDD" id="cd03808">
    <property type="entry name" value="GT4_CapM-like"/>
    <property type="match status" value="1"/>
</dbReference>
<feature type="domain" description="Glycosyl transferase family 1" evidence="1">
    <location>
        <begin position="187"/>
        <end position="350"/>
    </location>
</feature>
<organism evidence="3 4">
    <name type="scientific">Intestinibacter bartlettii</name>
    <dbReference type="NCBI Taxonomy" id="261299"/>
    <lineage>
        <taxon>Bacteria</taxon>
        <taxon>Bacillati</taxon>
        <taxon>Bacillota</taxon>
        <taxon>Clostridia</taxon>
        <taxon>Peptostreptococcales</taxon>
        <taxon>Peptostreptococcaceae</taxon>
        <taxon>Intestinibacter</taxon>
    </lineage>
</organism>
<dbReference type="PANTHER" id="PTHR12526:SF630">
    <property type="entry name" value="GLYCOSYLTRANSFERASE"/>
    <property type="match status" value="1"/>
</dbReference>
<dbReference type="Pfam" id="PF13477">
    <property type="entry name" value="Glyco_trans_4_2"/>
    <property type="match status" value="1"/>
</dbReference>
<protein>
    <submittedName>
        <fullName evidence="3">Glycosyltransferase family 4 protein</fullName>
    </submittedName>
</protein>
<dbReference type="PANTHER" id="PTHR12526">
    <property type="entry name" value="GLYCOSYLTRANSFERASE"/>
    <property type="match status" value="1"/>
</dbReference>
<dbReference type="Gene3D" id="3.40.50.2000">
    <property type="entry name" value="Glycogen Phosphorylase B"/>
    <property type="match status" value="2"/>
</dbReference>
<dbReference type="RefSeq" id="WP_226924135.1">
    <property type="nucleotide sequence ID" value="NZ_DBFPAC010000097.1"/>
</dbReference>
<feature type="domain" description="Glycosyltransferase subfamily 4-like N-terminal" evidence="2">
    <location>
        <begin position="2"/>
        <end position="148"/>
    </location>
</feature>
<evidence type="ECO:0000259" key="1">
    <source>
        <dbReference type="Pfam" id="PF00534"/>
    </source>
</evidence>
<dbReference type="Proteomes" id="UP001299409">
    <property type="component" value="Unassembled WGS sequence"/>
</dbReference>
<gene>
    <name evidence="3" type="ORF">LIP50_07255</name>
</gene>
<evidence type="ECO:0000313" key="4">
    <source>
        <dbReference type="Proteomes" id="UP001299409"/>
    </source>
</evidence>
<dbReference type="Pfam" id="PF00534">
    <property type="entry name" value="Glycos_transf_1"/>
    <property type="match status" value="1"/>
</dbReference>
<dbReference type="InterPro" id="IPR001296">
    <property type="entry name" value="Glyco_trans_1"/>
</dbReference>
<reference evidence="3 4" key="1">
    <citation type="submission" date="2021-10" db="EMBL/GenBank/DDBJ databases">
        <title>Collection of gut derived symbiotic bacterial strains cultured from healthy donors.</title>
        <authorList>
            <person name="Lin H."/>
            <person name="Littmann E."/>
            <person name="Claire K."/>
            <person name="Pamer E."/>
        </authorList>
    </citation>
    <scope>NUCLEOTIDE SEQUENCE [LARGE SCALE GENOMIC DNA]</scope>
    <source>
        <strain evidence="3 4">MSK.17.68</strain>
    </source>
</reference>
<keyword evidence="4" id="KW-1185">Reference proteome</keyword>
<evidence type="ECO:0000259" key="2">
    <source>
        <dbReference type="Pfam" id="PF13477"/>
    </source>
</evidence>
<dbReference type="InterPro" id="IPR028098">
    <property type="entry name" value="Glyco_trans_4-like_N"/>
</dbReference>
<name>A0ABS8CX09_9FIRM</name>
<dbReference type="EMBL" id="JAJBMB010000006">
    <property type="protein sequence ID" value="MCB5445992.1"/>
    <property type="molecule type" value="Genomic_DNA"/>
</dbReference>
<accession>A0ABS8CX09</accession>
<comment type="caution">
    <text evidence="3">The sequence shown here is derived from an EMBL/GenBank/DDBJ whole genome shotgun (WGS) entry which is preliminary data.</text>
</comment>
<proteinExistence type="predicted"/>
<evidence type="ECO:0000313" key="3">
    <source>
        <dbReference type="EMBL" id="MCB5445992.1"/>
    </source>
</evidence>
<dbReference type="SUPFAM" id="SSF53756">
    <property type="entry name" value="UDP-Glycosyltransferase/glycogen phosphorylase"/>
    <property type="match status" value="1"/>
</dbReference>
<sequence length="378" mass="43369">MKILFVATVQSHICQFHLPIMDMLQQNGYEVHVAARNNLAEKNGLSMKYADKVFDIPFERSPFNSKNIGAYKQLKKIIKEEKYDIVHCHTPVGGILARLAGRKFRKYGLRMIYTAHGFHFYDGAPKKNWIIYYPIEKFMSRYTDDLITITEEDYKLAKDRKFKGNIHHVHGVGVNTDKFVKLSDEDRQKLRAEKGYTDEFIILCTGELNKNKNQSTLIKAMDEVVKKHPEAKLLLAGNGPEHDNLVELIEKLHLGNHVELLGYRTDIQDYVNICDLVVSASHREGLPLNIMEAMICGKPVIASDNRGHRELIKDNENGILVNLKDNNGFIDNINLLIDSKDIATKFSINNLKRIEIFKVGSVKDELIKIYTNESRKDI</sequence>